<feature type="compositionally biased region" description="Basic and acidic residues" evidence="1">
    <location>
        <begin position="247"/>
        <end position="265"/>
    </location>
</feature>
<feature type="compositionally biased region" description="Low complexity" evidence="1">
    <location>
        <begin position="179"/>
        <end position="196"/>
    </location>
</feature>
<dbReference type="EMBL" id="JAZGQK010000011">
    <property type="protein sequence ID" value="MEE6259603.1"/>
    <property type="molecule type" value="Genomic_DNA"/>
</dbReference>
<proteinExistence type="predicted"/>
<keyword evidence="3" id="KW-1185">Reference proteome</keyword>
<dbReference type="RefSeq" id="WP_331214719.1">
    <property type="nucleotide sequence ID" value="NZ_JAZGQK010000011.1"/>
</dbReference>
<feature type="region of interest" description="Disordered" evidence="1">
    <location>
        <begin position="172"/>
        <end position="265"/>
    </location>
</feature>
<dbReference type="Proteomes" id="UP001332243">
    <property type="component" value="Unassembled WGS sequence"/>
</dbReference>
<organism evidence="2 3">
    <name type="scientific">Plantactinospora sonchi</name>
    <dbReference type="NCBI Taxonomy" id="1544735"/>
    <lineage>
        <taxon>Bacteria</taxon>
        <taxon>Bacillati</taxon>
        <taxon>Actinomycetota</taxon>
        <taxon>Actinomycetes</taxon>
        <taxon>Micromonosporales</taxon>
        <taxon>Micromonosporaceae</taxon>
        <taxon>Plantactinospora</taxon>
    </lineage>
</organism>
<name>A0ABU7RSW6_9ACTN</name>
<gene>
    <name evidence="2" type="ORF">V1633_14030</name>
</gene>
<evidence type="ECO:0000256" key="1">
    <source>
        <dbReference type="SAM" id="MobiDB-lite"/>
    </source>
</evidence>
<accession>A0ABU7RSW6</accession>
<feature type="compositionally biased region" description="Basic and acidic residues" evidence="1">
    <location>
        <begin position="217"/>
        <end position="240"/>
    </location>
</feature>
<evidence type="ECO:0000313" key="2">
    <source>
        <dbReference type="EMBL" id="MEE6259603.1"/>
    </source>
</evidence>
<protein>
    <recommendedName>
        <fullName evidence="4">Transposase</fullName>
    </recommendedName>
</protein>
<reference evidence="2 3" key="1">
    <citation type="submission" date="2024-01" db="EMBL/GenBank/DDBJ databases">
        <title>Genome insights into Plantactinospora sonchi sp. nov.</title>
        <authorList>
            <person name="Wang L."/>
        </authorList>
    </citation>
    <scope>NUCLEOTIDE SEQUENCE [LARGE SCALE GENOMIC DNA]</scope>
    <source>
        <strain evidence="2 3">NEAU-QY2</strain>
    </source>
</reference>
<evidence type="ECO:0008006" key="4">
    <source>
        <dbReference type="Google" id="ProtNLM"/>
    </source>
</evidence>
<sequence length="370" mass="38785">MAEMSRELVDRLYTVPPDGFVAARAEAVATARAAGDVAAAREIAKLRKPTVAAWLVNLLVAHRRELVAELVELSAGLHAAQRELRGPQLRELSAQRRRVVSALVGEARTLAVEADPRLAAGKLPLAEVETTLNAALADADVAEQVRSGRLVRAASYAGFGEVPRPQLRLIVGGPEEAEPPGAGAEGAGAPTAGPAPEARPETARRRRDARSTAAEAKSAEAKSAEAKSAEAAEAKAKAAETAEAEAEAARAEARTSRRRALDRALADARARQERAEAELARVVEVERDGAATLAELEKALADLQRRRVAAERAVGQARVARKAAERGAVAARRRVGEVQAAVEALAAEDRSSGKPGRAPGKPVREAHSSG</sequence>
<comment type="caution">
    <text evidence="2">The sequence shown here is derived from an EMBL/GenBank/DDBJ whole genome shotgun (WGS) entry which is preliminary data.</text>
</comment>
<feature type="region of interest" description="Disordered" evidence="1">
    <location>
        <begin position="344"/>
        <end position="370"/>
    </location>
</feature>
<evidence type="ECO:0000313" key="3">
    <source>
        <dbReference type="Proteomes" id="UP001332243"/>
    </source>
</evidence>